<keyword evidence="2" id="KW-1185">Reference proteome</keyword>
<dbReference type="Proteomes" id="UP001153050">
    <property type="component" value="Unassembled WGS sequence"/>
</dbReference>
<organism evidence="1 2">
    <name type="scientific">Mesorhizobium escarrei</name>
    <dbReference type="NCBI Taxonomy" id="666018"/>
    <lineage>
        <taxon>Bacteria</taxon>
        <taxon>Pseudomonadati</taxon>
        <taxon>Pseudomonadota</taxon>
        <taxon>Alphaproteobacteria</taxon>
        <taxon>Hyphomicrobiales</taxon>
        <taxon>Phyllobacteriaceae</taxon>
        <taxon>Mesorhizobium</taxon>
    </lineage>
</organism>
<comment type="caution">
    <text evidence="1">The sequence shown here is derived from an EMBL/GenBank/DDBJ whole genome shotgun (WGS) entry which is preliminary data.</text>
</comment>
<sequence length="40" mass="4463">MHVGGGLKRGKMITARFCSDSCRVASHLRRKRYEARAVAS</sequence>
<protein>
    <submittedName>
        <fullName evidence="1">Uncharacterized protein</fullName>
    </submittedName>
</protein>
<proteinExistence type="predicted"/>
<evidence type="ECO:0000313" key="2">
    <source>
        <dbReference type="Proteomes" id="UP001153050"/>
    </source>
</evidence>
<name>A0ABN8K9Z1_9HYPH</name>
<accession>A0ABN8K9Z1</accession>
<reference evidence="1 2" key="1">
    <citation type="submission" date="2022-03" db="EMBL/GenBank/DDBJ databases">
        <authorList>
            <person name="Brunel B."/>
        </authorList>
    </citation>
    <scope>NUCLEOTIDE SEQUENCE [LARGE SCALE GENOMIC DNA]</scope>
    <source>
        <strain evidence="1">STM5069sample</strain>
    </source>
</reference>
<evidence type="ECO:0000313" key="1">
    <source>
        <dbReference type="EMBL" id="CAH2407081.1"/>
    </source>
</evidence>
<dbReference type="EMBL" id="CAKXZT010000152">
    <property type="protein sequence ID" value="CAH2407081.1"/>
    <property type="molecule type" value="Genomic_DNA"/>
</dbReference>
<gene>
    <name evidence="1" type="ORF">MES5069_550128</name>
</gene>